<keyword evidence="4" id="KW-1185">Reference proteome</keyword>
<organism evidence="3 4">
    <name type="scientific">Solimonas fluminis</name>
    <dbReference type="NCBI Taxonomy" id="2086571"/>
    <lineage>
        <taxon>Bacteria</taxon>
        <taxon>Pseudomonadati</taxon>
        <taxon>Pseudomonadota</taxon>
        <taxon>Gammaproteobacteria</taxon>
        <taxon>Nevskiales</taxon>
        <taxon>Nevskiaceae</taxon>
        <taxon>Solimonas</taxon>
    </lineage>
</organism>
<dbReference type="SUPFAM" id="SSF56281">
    <property type="entry name" value="Metallo-hydrolase/oxidoreductase"/>
    <property type="match status" value="1"/>
</dbReference>
<dbReference type="EMBL" id="PSNW01000003">
    <property type="protein sequence ID" value="PPE74482.1"/>
    <property type="molecule type" value="Genomic_DNA"/>
</dbReference>
<dbReference type="Pfam" id="PF12706">
    <property type="entry name" value="Lactamase_B_2"/>
    <property type="match status" value="1"/>
</dbReference>
<dbReference type="GO" id="GO:0005737">
    <property type="term" value="C:cytoplasm"/>
    <property type="evidence" value="ECO:0007669"/>
    <property type="project" value="TreeGrafter"/>
</dbReference>
<dbReference type="Proteomes" id="UP000238220">
    <property type="component" value="Unassembled WGS sequence"/>
</dbReference>
<protein>
    <recommendedName>
        <fullName evidence="2">Metallo-beta-lactamase domain-containing protein</fullName>
    </recommendedName>
</protein>
<dbReference type="PANTHER" id="PTHR15032:SF4">
    <property type="entry name" value="N-ACYL-PHOSPHATIDYLETHANOLAMINE-HYDROLYZING PHOSPHOLIPASE D"/>
    <property type="match status" value="1"/>
</dbReference>
<dbReference type="AlphaFoldDB" id="A0A2S5THQ1"/>
<evidence type="ECO:0000313" key="4">
    <source>
        <dbReference type="Proteomes" id="UP000238220"/>
    </source>
</evidence>
<dbReference type="Gene3D" id="3.60.15.10">
    <property type="entry name" value="Ribonuclease Z/Hydroxyacylglutathione hydrolase-like"/>
    <property type="match status" value="1"/>
</dbReference>
<evidence type="ECO:0000313" key="3">
    <source>
        <dbReference type="EMBL" id="PPE74482.1"/>
    </source>
</evidence>
<feature type="compositionally biased region" description="Low complexity" evidence="1">
    <location>
        <begin position="12"/>
        <end position="33"/>
    </location>
</feature>
<feature type="compositionally biased region" description="Polar residues" evidence="1">
    <location>
        <begin position="1"/>
        <end position="10"/>
    </location>
</feature>
<dbReference type="InterPro" id="IPR001279">
    <property type="entry name" value="Metallo-B-lactamas"/>
</dbReference>
<comment type="caution">
    <text evidence="3">The sequence shown here is derived from an EMBL/GenBank/DDBJ whole genome shotgun (WGS) entry which is preliminary data.</text>
</comment>
<dbReference type="PANTHER" id="PTHR15032">
    <property type="entry name" value="N-ACYL-PHOSPHATIDYLETHANOLAMINE-HYDROLYZING PHOSPHOLIPASE D"/>
    <property type="match status" value="1"/>
</dbReference>
<dbReference type="OrthoDB" id="9805728at2"/>
<evidence type="ECO:0000259" key="2">
    <source>
        <dbReference type="Pfam" id="PF12706"/>
    </source>
</evidence>
<feature type="region of interest" description="Disordered" evidence="1">
    <location>
        <begin position="1"/>
        <end position="42"/>
    </location>
</feature>
<accession>A0A2S5THQ1</accession>
<name>A0A2S5THQ1_9GAMM</name>
<reference evidence="3 4" key="1">
    <citation type="submission" date="2018-02" db="EMBL/GenBank/DDBJ databases">
        <title>Genome sequencing of Solimonas sp. HR-BB.</title>
        <authorList>
            <person name="Lee Y."/>
            <person name="Jeon C.O."/>
        </authorList>
    </citation>
    <scope>NUCLEOTIDE SEQUENCE [LARGE SCALE GENOMIC DNA]</scope>
    <source>
        <strain evidence="3 4">HR-BB</strain>
    </source>
</reference>
<feature type="domain" description="Metallo-beta-lactamase" evidence="2">
    <location>
        <begin position="121"/>
        <end position="318"/>
    </location>
</feature>
<dbReference type="InterPro" id="IPR036866">
    <property type="entry name" value="RibonucZ/Hydroxyglut_hydro"/>
</dbReference>
<proteinExistence type="predicted"/>
<sequence length="369" mass="40699">MRASGSSAGACSTWPWPSSSATPTATSGAWPTTCSRRGAEMPRYTGPVSDHFDGERFHNGTPFGKTAAELLRWRLSRKRGQWERDLSPHDQPRPPERVGEGGLRATWINQATVLLQADGLNLLTDPVWSDRVSPVQWAGPRRYRAPGIPFGDLPRVDVVVISHNHYDHMDAGTLRRLWREHDPVFVTALGDAHHLRGWGLEKVVELDWGQSWTLPNGRPLTAARAQHWSGRAGHDANRTLWMACVIGTAGGPVYFAGDSGYGAHFAEARRRHGAMRLSLLPIGAYLPRWFMAYQHMDPAEAVRAHLDLGSAFSLGIHYGSFELADDGQHQAVDDLHQALDAQGLPRERFHAAAFGRGYDVPALAAGSHR</sequence>
<gene>
    <name evidence="3" type="ORF">C3942_06865</name>
</gene>
<evidence type="ECO:0000256" key="1">
    <source>
        <dbReference type="SAM" id="MobiDB-lite"/>
    </source>
</evidence>